<organism evidence="2 3">
    <name type="scientific">Halarsenatibacter silvermanii</name>
    <dbReference type="NCBI Taxonomy" id="321763"/>
    <lineage>
        <taxon>Bacteria</taxon>
        <taxon>Bacillati</taxon>
        <taxon>Bacillota</taxon>
        <taxon>Clostridia</taxon>
        <taxon>Halanaerobiales</taxon>
        <taxon>Halarsenatibacteraceae</taxon>
        <taxon>Halarsenatibacter</taxon>
    </lineage>
</organism>
<dbReference type="PROSITE" id="PS50887">
    <property type="entry name" value="GGDEF"/>
    <property type="match status" value="1"/>
</dbReference>
<proteinExistence type="predicted"/>
<dbReference type="AlphaFoldDB" id="A0A1G9R036"/>
<sequence length="365" mass="41822">MEKEFSDKLVRGVLEEIAGEGAILDGSGDILIASSSEWEDFFRIRSKDGAGEKEIFKEGDRFYHLKKDTISAGVNSDYTLMMAEDITEKEKLSARLGRFQEFLDDVLDLMSDHVLMIDTDYTIRFMDSELEEKLNIKNPEKCHEIFGRKNPCQNCPRKALNQGRSLTGKNAERRSEEKIFMATSLVKKTGEKEPLLVELLEDLTEKRIHRAAIKYSSYHDPLTGLYNRTYMGKEIERLDTKRQLPISVIMVDVRDLQSINKKRGHDVGDELLLNTADLLRESIRSEDILSRWSGDDFLILLPQTSRKEAIKVGSRIAENTKNLFPDGDLLNLGMGLAVKMHVDQDIYGIIYRAEDNMDQRDNESF</sequence>
<accession>A0A1G9R036</accession>
<evidence type="ECO:0000259" key="1">
    <source>
        <dbReference type="PROSITE" id="PS50887"/>
    </source>
</evidence>
<dbReference type="InterPro" id="IPR035965">
    <property type="entry name" value="PAS-like_dom_sf"/>
</dbReference>
<dbReference type="InterPro" id="IPR000160">
    <property type="entry name" value="GGDEF_dom"/>
</dbReference>
<dbReference type="InterPro" id="IPR029787">
    <property type="entry name" value="Nucleotide_cyclase"/>
</dbReference>
<feature type="domain" description="GGDEF" evidence="1">
    <location>
        <begin position="244"/>
        <end position="365"/>
    </location>
</feature>
<dbReference type="Gene3D" id="3.30.70.270">
    <property type="match status" value="1"/>
</dbReference>
<evidence type="ECO:0000313" key="2">
    <source>
        <dbReference type="EMBL" id="SDM16563.1"/>
    </source>
</evidence>
<gene>
    <name evidence="2" type="ORF">SAMN04488692_11927</name>
</gene>
<reference evidence="2 3" key="1">
    <citation type="submission" date="2016-10" db="EMBL/GenBank/DDBJ databases">
        <authorList>
            <person name="de Groot N.N."/>
        </authorList>
    </citation>
    <scope>NUCLEOTIDE SEQUENCE [LARGE SCALE GENOMIC DNA]</scope>
    <source>
        <strain evidence="2 3">SLAS-1</strain>
    </source>
</reference>
<name>A0A1G9R036_9FIRM</name>
<dbReference type="NCBIfam" id="TIGR00254">
    <property type="entry name" value="GGDEF"/>
    <property type="match status" value="1"/>
</dbReference>
<protein>
    <submittedName>
        <fullName evidence="2">Diguanylate cyclase (GGDEF) domain-containing protein</fullName>
    </submittedName>
</protein>
<dbReference type="InterPro" id="IPR043128">
    <property type="entry name" value="Rev_trsase/Diguanyl_cyclase"/>
</dbReference>
<dbReference type="STRING" id="321763.SAMN04488692_11927"/>
<dbReference type="OrthoDB" id="9805474at2"/>
<dbReference type="SMART" id="SM00267">
    <property type="entry name" value="GGDEF"/>
    <property type="match status" value="1"/>
</dbReference>
<dbReference type="CDD" id="cd01949">
    <property type="entry name" value="GGDEF"/>
    <property type="match status" value="1"/>
</dbReference>
<keyword evidence="3" id="KW-1185">Reference proteome</keyword>
<dbReference type="RefSeq" id="WP_089761171.1">
    <property type="nucleotide sequence ID" value="NZ_FNGO01000019.1"/>
</dbReference>
<evidence type="ECO:0000313" key="3">
    <source>
        <dbReference type="Proteomes" id="UP000199476"/>
    </source>
</evidence>
<dbReference type="InterPro" id="IPR052155">
    <property type="entry name" value="Biofilm_reg_signaling"/>
</dbReference>
<dbReference type="Pfam" id="PF00990">
    <property type="entry name" value="GGDEF"/>
    <property type="match status" value="1"/>
</dbReference>
<dbReference type="SUPFAM" id="SSF55785">
    <property type="entry name" value="PYP-like sensor domain (PAS domain)"/>
    <property type="match status" value="1"/>
</dbReference>
<dbReference type="PANTHER" id="PTHR44757">
    <property type="entry name" value="DIGUANYLATE CYCLASE DGCP"/>
    <property type="match status" value="1"/>
</dbReference>
<dbReference type="Proteomes" id="UP000199476">
    <property type="component" value="Unassembled WGS sequence"/>
</dbReference>
<dbReference type="SUPFAM" id="SSF55073">
    <property type="entry name" value="Nucleotide cyclase"/>
    <property type="match status" value="1"/>
</dbReference>
<dbReference type="EMBL" id="FNGO01000019">
    <property type="protein sequence ID" value="SDM16563.1"/>
    <property type="molecule type" value="Genomic_DNA"/>
</dbReference>
<dbReference type="PANTHER" id="PTHR44757:SF2">
    <property type="entry name" value="BIOFILM ARCHITECTURE MAINTENANCE PROTEIN MBAA"/>
    <property type="match status" value="1"/>
</dbReference>